<keyword evidence="2" id="KW-0732">Signal</keyword>
<dbReference type="EMBL" id="PYDT01000001">
    <property type="protein sequence ID" value="THU74740.1"/>
    <property type="molecule type" value="Genomic_DNA"/>
</dbReference>
<protein>
    <submittedName>
        <fullName evidence="3">Uncharacterized protein</fullName>
    </submittedName>
</protein>
<name>A0A4S8KHA1_MUSBA</name>
<gene>
    <name evidence="3" type="ORF">C4D60_Mb04t36590</name>
</gene>
<keyword evidence="1" id="KW-0812">Transmembrane</keyword>
<dbReference type="Proteomes" id="UP000317650">
    <property type="component" value="Chromosome 4"/>
</dbReference>
<dbReference type="PANTHER" id="PTHR35107">
    <property type="entry name" value="EXPRESSED PROTEIN"/>
    <property type="match status" value="1"/>
</dbReference>
<organism evidence="3 4">
    <name type="scientific">Musa balbisiana</name>
    <name type="common">Banana</name>
    <dbReference type="NCBI Taxonomy" id="52838"/>
    <lineage>
        <taxon>Eukaryota</taxon>
        <taxon>Viridiplantae</taxon>
        <taxon>Streptophyta</taxon>
        <taxon>Embryophyta</taxon>
        <taxon>Tracheophyta</taxon>
        <taxon>Spermatophyta</taxon>
        <taxon>Magnoliopsida</taxon>
        <taxon>Liliopsida</taxon>
        <taxon>Zingiberales</taxon>
        <taxon>Musaceae</taxon>
        <taxon>Musa</taxon>
    </lineage>
</organism>
<feature type="chain" id="PRO_5020566405" evidence="2">
    <location>
        <begin position="26"/>
        <end position="236"/>
    </location>
</feature>
<proteinExistence type="predicted"/>
<dbReference type="PANTHER" id="PTHR35107:SF2">
    <property type="entry name" value="EXPRESSED PROTEIN"/>
    <property type="match status" value="1"/>
</dbReference>
<keyword evidence="1" id="KW-1133">Transmembrane helix</keyword>
<reference evidence="3 4" key="1">
    <citation type="journal article" date="2019" name="Nat. Plants">
        <title>Genome sequencing of Musa balbisiana reveals subgenome evolution and function divergence in polyploid bananas.</title>
        <authorList>
            <person name="Yao X."/>
        </authorList>
    </citation>
    <scope>NUCLEOTIDE SEQUENCE [LARGE SCALE GENOMIC DNA]</scope>
    <source>
        <strain evidence="4">cv. DH-PKW</strain>
        <tissue evidence="3">Leaves</tissue>
    </source>
</reference>
<dbReference type="STRING" id="52838.A0A4S8KHA1"/>
<feature type="signal peptide" evidence="2">
    <location>
        <begin position="1"/>
        <end position="25"/>
    </location>
</feature>
<keyword evidence="4" id="KW-1185">Reference proteome</keyword>
<dbReference type="AlphaFoldDB" id="A0A4S8KHA1"/>
<comment type="caution">
    <text evidence="3">The sequence shown here is derived from an EMBL/GenBank/DDBJ whole genome shotgun (WGS) entry which is preliminary data.</text>
</comment>
<sequence>MASYSAPATVLFVAVVALLASSTAARPGAPFHPRNILFITYSISTTGSSSTAADVSAAPHRFCRFVSIYRTITPFSSSAYALNDGRPFLIRRPHLVRRAVAEPAGLGFGSLQERAKDIIVVVAGLLFGVGCGALTAATMYLVWSLVSNPSDACASDGEEEEDYMPDSPKKVGYVQIPAADPAPAKEGCGLVIRSFEENDIFAILSAAVGDWQFREYDQVGGSKPKRPWSRMRHLTA</sequence>
<evidence type="ECO:0000313" key="4">
    <source>
        <dbReference type="Proteomes" id="UP000317650"/>
    </source>
</evidence>
<evidence type="ECO:0000256" key="2">
    <source>
        <dbReference type="SAM" id="SignalP"/>
    </source>
</evidence>
<evidence type="ECO:0000256" key="1">
    <source>
        <dbReference type="SAM" id="Phobius"/>
    </source>
</evidence>
<evidence type="ECO:0000313" key="3">
    <source>
        <dbReference type="EMBL" id="THU74740.1"/>
    </source>
</evidence>
<feature type="transmembrane region" description="Helical" evidence="1">
    <location>
        <begin position="118"/>
        <end position="142"/>
    </location>
</feature>
<keyword evidence="1" id="KW-0472">Membrane</keyword>
<accession>A0A4S8KHA1</accession>